<evidence type="ECO:0000313" key="1">
    <source>
        <dbReference type="EMBL" id="CAD8196495.1"/>
    </source>
</evidence>
<comment type="caution">
    <text evidence="1">The sequence shown here is derived from an EMBL/GenBank/DDBJ whole genome shotgun (WGS) entry which is preliminary data.</text>
</comment>
<keyword evidence="2" id="KW-1185">Reference proteome</keyword>
<dbReference type="Proteomes" id="UP000683925">
    <property type="component" value="Unassembled WGS sequence"/>
</dbReference>
<evidence type="ECO:0000313" key="2">
    <source>
        <dbReference type="Proteomes" id="UP000683925"/>
    </source>
</evidence>
<dbReference type="AlphaFoldDB" id="A0A8S1X6K0"/>
<proteinExistence type="predicted"/>
<protein>
    <submittedName>
        <fullName evidence="1">Uncharacterized protein</fullName>
    </submittedName>
</protein>
<sequence>MHFCQIFIHSEYMPFLHTCQEQLLNWLNFQILHQTTFLQWRILRHSIGAVLFIQRFLCGLVKKRRHFQPAISSVGFPLNIGMDPTNSLTGT</sequence>
<reference evidence="1" key="1">
    <citation type="submission" date="2021-01" db="EMBL/GenBank/DDBJ databases">
        <authorList>
            <consortium name="Genoscope - CEA"/>
            <person name="William W."/>
        </authorList>
    </citation>
    <scope>NUCLEOTIDE SEQUENCE</scope>
</reference>
<accession>A0A8S1X6K0</accession>
<dbReference type="EMBL" id="CAJJDP010000112">
    <property type="protein sequence ID" value="CAD8196495.1"/>
    <property type="molecule type" value="Genomic_DNA"/>
</dbReference>
<name>A0A8S1X6K0_PAROT</name>
<organism evidence="1 2">
    <name type="scientific">Paramecium octaurelia</name>
    <dbReference type="NCBI Taxonomy" id="43137"/>
    <lineage>
        <taxon>Eukaryota</taxon>
        <taxon>Sar</taxon>
        <taxon>Alveolata</taxon>
        <taxon>Ciliophora</taxon>
        <taxon>Intramacronucleata</taxon>
        <taxon>Oligohymenophorea</taxon>
        <taxon>Peniculida</taxon>
        <taxon>Parameciidae</taxon>
        <taxon>Paramecium</taxon>
    </lineage>
</organism>
<gene>
    <name evidence="1" type="ORF">POCTA_138.1.T1120019</name>
</gene>